<dbReference type="PROSITE" id="PS00028">
    <property type="entry name" value="ZINC_FINGER_C2H2_1"/>
    <property type="match status" value="1"/>
</dbReference>
<reference evidence="2" key="1">
    <citation type="journal article" date="2014" name="Genome Biol.">
        <title>Genome analysis of a major urban malaria vector mosquito, Anopheles stephensi.</title>
        <authorList>
            <person name="Jiang X."/>
            <person name="Peery A."/>
            <person name="Hall A.B."/>
            <person name="Sharma A."/>
            <person name="Chen X.G."/>
            <person name="Waterhouse R.M."/>
            <person name="Komissarov A."/>
            <person name="Riehle M.M."/>
            <person name="Shouche Y."/>
            <person name="Sharakhova M.V."/>
            <person name="Lawson D."/>
            <person name="Pakpour N."/>
            <person name="Arensburger P."/>
            <person name="Davidson V.L."/>
            <person name="Eiglmeier K."/>
            <person name="Emrich S."/>
            <person name="George P."/>
            <person name="Kennedy R.C."/>
            <person name="Mane S.P."/>
            <person name="Maslen G."/>
            <person name="Oringanje C."/>
            <person name="Qi Y."/>
            <person name="Settlage R."/>
            <person name="Tojo M."/>
            <person name="Tubio J.M."/>
            <person name="Unger M.F."/>
            <person name="Wang B."/>
            <person name="Vernick K.D."/>
            <person name="Ribeiro J.M."/>
            <person name="James A.A."/>
            <person name="Michel K."/>
            <person name="Riehle M.A."/>
            <person name="Luckhart S."/>
            <person name="Sharakhov I.V."/>
            <person name="Tu Z."/>
        </authorList>
    </citation>
    <scope>NUCLEOTIDE SEQUENCE [LARGE SCALE GENOMIC DNA]</scope>
    <source>
        <strain evidence="2">Indian</strain>
    </source>
</reference>
<reference evidence="1" key="2">
    <citation type="submission" date="2020-05" db="UniProtKB">
        <authorList>
            <consortium name="EnsemblMetazoa"/>
        </authorList>
    </citation>
    <scope>IDENTIFICATION</scope>
    <source>
        <strain evidence="1">Indian</strain>
    </source>
</reference>
<dbReference type="STRING" id="30069.A0A182Y142"/>
<dbReference type="GO" id="GO:0005634">
    <property type="term" value="C:nucleus"/>
    <property type="evidence" value="ECO:0007669"/>
    <property type="project" value="InterPro"/>
</dbReference>
<dbReference type="PANTHER" id="PTHR46927:SF3">
    <property type="entry name" value="THAP-TYPE DOMAIN-CONTAINING PROTEIN"/>
    <property type="match status" value="1"/>
</dbReference>
<dbReference type="SMART" id="SM00355">
    <property type="entry name" value="ZnF_C2H2"/>
    <property type="match status" value="2"/>
</dbReference>
<keyword evidence="2" id="KW-1185">Reference proteome</keyword>
<evidence type="ECO:0000313" key="1">
    <source>
        <dbReference type="EnsemblMetazoa" id="ASTEI02178-PA"/>
    </source>
</evidence>
<dbReference type="GO" id="GO:0008270">
    <property type="term" value="F:zinc ion binding"/>
    <property type="evidence" value="ECO:0007669"/>
    <property type="project" value="UniProtKB-UniRule"/>
</dbReference>
<dbReference type="PROSITE" id="PS50157">
    <property type="entry name" value="ZINC_FINGER_C2H2_2"/>
    <property type="match status" value="1"/>
</dbReference>
<dbReference type="InterPro" id="IPR013087">
    <property type="entry name" value="Znf_C2H2_type"/>
</dbReference>
<proteinExistence type="predicted"/>
<dbReference type="Gene3D" id="3.30.160.60">
    <property type="entry name" value="Classic Zinc Finger"/>
    <property type="match status" value="1"/>
</dbReference>
<dbReference type="Proteomes" id="UP000076408">
    <property type="component" value="Unassembled WGS sequence"/>
</dbReference>
<dbReference type="VEuPathDB" id="VectorBase:ASTEI20_039979"/>
<organism evidence="1 2">
    <name type="scientific">Anopheles stephensi</name>
    <name type="common">Indo-Pakistan malaria mosquito</name>
    <dbReference type="NCBI Taxonomy" id="30069"/>
    <lineage>
        <taxon>Eukaryota</taxon>
        <taxon>Metazoa</taxon>
        <taxon>Ecdysozoa</taxon>
        <taxon>Arthropoda</taxon>
        <taxon>Hexapoda</taxon>
        <taxon>Insecta</taxon>
        <taxon>Pterygota</taxon>
        <taxon>Neoptera</taxon>
        <taxon>Endopterygota</taxon>
        <taxon>Diptera</taxon>
        <taxon>Nematocera</taxon>
        <taxon>Culicoidea</taxon>
        <taxon>Culicidae</taxon>
        <taxon>Anophelinae</taxon>
        <taxon>Anopheles</taxon>
    </lineage>
</organism>
<accession>A0A182Y142</accession>
<dbReference type="PROSITE" id="PS51915">
    <property type="entry name" value="ZAD"/>
    <property type="match status" value="1"/>
</dbReference>
<dbReference type="VEuPathDB" id="VectorBase:ASTEI02178"/>
<dbReference type="InterPro" id="IPR052224">
    <property type="entry name" value="THAP_domain_protein"/>
</dbReference>
<dbReference type="VEuPathDB" id="VectorBase:ASTE009489"/>
<name>A0A182Y142_ANOST</name>
<dbReference type="AlphaFoldDB" id="A0A182Y142"/>
<sequence>MICFLPAVPTIINRTPITVSTREKLDNVRKQLLEKLYTVDDNADSEPPTGNDHTYSEAKVVTETEKKGPVDGCRKSIFFLQRFPNVCAFCLRIIQDPNFFVPVTHFQDELECTIEQKFDELTGDPMSQEDRSEVQHLLPDKVCNECVTMIVKFHQYQRQLECIKKFSTGIAHLLYGNEQPLENLYQDQGSYLVNMLKHLDTAQGTRVNQSLEQLLEEVTSYGSVKRSSAATAYRQIPEDGMSIELCASNAEEELMFESEKEALPSATSPTPSLQSLPTAGTRIKQEATAGKDKNKSKQLYTCPYMDICKQWFTSQAAMQQHVREVHKTFACHVCGFKIAFYDLYKKHMESHSIARALLLSHNKQSAELEMEYRDR</sequence>
<dbReference type="InterPro" id="IPR012934">
    <property type="entry name" value="Znf_AD"/>
</dbReference>
<dbReference type="EnsemblMetazoa" id="ASTEI02178-RA">
    <property type="protein sequence ID" value="ASTEI02178-PA"/>
    <property type="gene ID" value="ASTEI02178"/>
</dbReference>
<dbReference type="PANTHER" id="PTHR46927">
    <property type="entry name" value="AGAP005574-PA"/>
    <property type="match status" value="1"/>
</dbReference>
<protein>
    <submittedName>
        <fullName evidence="1">Uncharacterized protein</fullName>
    </submittedName>
</protein>
<evidence type="ECO:0000313" key="2">
    <source>
        <dbReference type="Proteomes" id="UP000076408"/>
    </source>
</evidence>
<dbReference type="OMA" id="HTYSEAK"/>